<dbReference type="Pfam" id="PF04937">
    <property type="entry name" value="DUF659"/>
    <property type="match status" value="1"/>
</dbReference>
<protein>
    <recommendedName>
        <fullName evidence="1">DUF659 domain-containing protein</fullName>
    </recommendedName>
</protein>
<feature type="domain" description="DUF659" evidence="1">
    <location>
        <begin position="35"/>
        <end position="135"/>
    </location>
</feature>
<sequence>MICSSNLLFNLAKNSYYVNSYSFAANHMLNGFLPPGYNALRTTLLHQKKAQVERLLKPIKSTWNAKGVSIVSDGWVDIQRRPLINFMIASERGPIFLKAINAYDEIKNKHYTTDRMIEVIKEVGKQNVVLVIIHNYAPV</sequence>
<dbReference type="AlphaFoldDB" id="A0A151QTA4"/>
<dbReference type="Gramene" id="C.cajan_41201.t">
    <property type="protein sequence ID" value="C.cajan_41201.t.cds1"/>
    <property type="gene ID" value="C.cajan_41201"/>
</dbReference>
<gene>
    <name evidence="2" type="ORF">KK1_045682</name>
</gene>
<evidence type="ECO:0000259" key="1">
    <source>
        <dbReference type="Pfam" id="PF04937"/>
    </source>
</evidence>
<dbReference type="STRING" id="3821.A0A151QTA4"/>
<accession>A0A151QTA4</accession>
<name>A0A151QTA4_CAJCA</name>
<evidence type="ECO:0000313" key="2">
    <source>
        <dbReference type="EMBL" id="KYP33466.1"/>
    </source>
</evidence>
<dbReference type="PANTHER" id="PTHR32166">
    <property type="entry name" value="OSJNBA0013A04.12 PROTEIN"/>
    <property type="match status" value="1"/>
</dbReference>
<evidence type="ECO:0000313" key="3">
    <source>
        <dbReference type="Proteomes" id="UP000075243"/>
    </source>
</evidence>
<organism evidence="2 3">
    <name type="scientific">Cajanus cajan</name>
    <name type="common">Pigeon pea</name>
    <name type="synonym">Cajanus indicus</name>
    <dbReference type="NCBI Taxonomy" id="3821"/>
    <lineage>
        <taxon>Eukaryota</taxon>
        <taxon>Viridiplantae</taxon>
        <taxon>Streptophyta</taxon>
        <taxon>Embryophyta</taxon>
        <taxon>Tracheophyta</taxon>
        <taxon>Spermatophyta</taxon>
        <taxon>Magnoliopsida</taxon>
        <taxon>eudicotyledons</taxon>
        <taxon>Gunneridae</taxon>
        <taxon>Pentapetalae</taxon>
        <taxon>rosids</taxon>
        <taxon>fabids</taxon>
        <taxon>Fabales</taxon>
        <taxon>Fabaceae</taxon>
        <taxon>Papilionoideae</taxon>
        <taxon>50 kb inversion clade</taxon>
        <taxon>NPAAA clade</taxon>
        <taxon>indigoferoid/millettioid clade</taxon>
        <taxon>Phaseoleae</taxon>
        <taxon>Cajanus</taxon>
    </lineage>
</organism>
<dbReference type="Proteomes" id="UP000075243">
    <property type="component" value="Unassembled WGS sequence"/>
</dbReference>
<dbReference type="OMA" id="RMIEVIK"/>
<dbReference type="EMBL" id="KQ484880">
    <property type="protein sequence ID" value="KYP33466.1"/>
    <property type="molecule type" value="Genomic_DNA"/>
</dbReference>
<keyword evidence="3" id="KW-1185">Reference proteome</keyword>
<proteinExistence type="predicted"/>
<dbReference type="InterPro" id="IPR007021">
    <property type="entry name" value="DUF659"/>
</dbReference>
<dbReference type="PANTHER" id="PTHR32166:SF81">
    <property type="entry name" value="OS06G0658400 PROTEIN"/>
    <property type="match status" value="1"/>
</dbReference>
<reference evidence="2" key="1">
    <citation type="journal article" date="2012" name="Nat. Biotechnol.">
        <title>Draft genome sequence of pigeonpea (Cajanus cajan), an orphan legume crop of resource-poor farmers.</title>
        <authorList>
            <person name="Varshney R.K."/>
            <person name="Chen W."/>
            <person name="Li Y."/>
            <person name="Bharti A.K."/>
            <person name="Saxena R.K."/>
            <person name="Schlueter J.A."/>
            <person name="Donoghue M.T."/>
            <person name="Azam S."/>
            <person name="Fan G."/>
            <person name="Whaley A.M."/>
            <person name="Farmer A.D."/>
            <person name="Sheridan J."/>
            <person name="Iwata A."/>
            <person name="Tuteja R."/>
            <person name="Penmetsa R.V."/>
            <person name="Wu W."/>
            <person name="Upadhyaya H.D."/>
            <person name="Yang S.P."/>
            <person name="Shah T."/>
            <person name="Saxena K.B."/>
            <person name="Michael T."/>
            <person name="McCombie W.R."/>
            <person name="Yang B."/>
            <person name="Zhang G."/>
            <person name="Yang H."/>
            <person name="Wang J."/>
            <person name="Spillane C."/>
            <person name="Cook D.R."/>
            <person name="May G.D."/>
            <person name="Xu X."/>
            <person name="Jackson S.A."/>
        </authorList>
    </citation>
    <scope>NUCLEOTIDE SEQUENCE [LARGE SCALE GENOMIC DNA]</scope>
</reference>